<dbReference type="SMART" id="SM00184">
    <property type="entry name" value="RING"/>
    <property type="match status" value="1"/>
</dbReference>
<dbReference type="InterPro" id="IPR013083">
    <property type="entry name" value="Znf_RING/FYVE/PHD"/>
</dbReference>
<evidence type="ECO:0000256" key="1">
    <source>
        <dbReference type="ARBA" id="ARBA00022553"/>
    </source>
</evidence>
<dbReference type="SUPFAM" id="SSF57850">
    <property type="entry name" value="RING/U-box"/>
    <property type="match status" value="1"/>
</dbReference>
<dbReference type="InterPro" id="IPR047153">
    <property type="entry name" value="TRIM45/56/19-like"/>
</dbReference>
<sequence>MASVESTITEEYLTCSICFEIYKDPKTLPCLHSFCQDCIDNLTQKGHTNTRPCPICREKFLISKNGAKDLKTNFCLKNLIEFVTSTKEVKKPCSFCSLKGKTIDATARCLTCNDLLCPDCAEHRHRSTTLTLHHQVVSLAEVNAGKYHDEIRSKQQIPCSEHKGEDLRFFCETCDVLVCRDCIVLSHQNHKSVTPSDARKQMEENLKLLLNSLDKKLQTMKNARENVLTSLNKLKDEQKVMQENLEKEVSLIIKKIMDSKIAAEEKFDQFVKSKQDILQQQKEAIQDEKQILEETSLFCGNILQCGSDIEILFMKTEMRDRLAKLQSFNTTKICIVEDVIPPVIQFCQEENCFKMLGAINEKEPKITPEAKQLEANGKTPLESKTSKLREHVINVLPPERVPERISALDKDGPKSPNYTSVAWVNEDTIAVADLRNQKLKRISWKGNVESVDVARCMVVSSFKDGLACMTESNTLHIFNAALQLRKTISEVTTLLTCNQKSSEVCWISGLKKIFVLKDDQLKEITIHDQHSTSNLSNPMFGHVLNNGMFVISDWDKNCVFLIRRSGYIEKRKYCDTISSPGSISSNSDLYIFVCGFHESKVIVFDKGGRTLYTINLHTSAPYPRSIAINPGGHTLVANGKSIIQIN</sequence>
<dbReference type="AlphaFoldDB" id="A0A8B8CR29"/>
<dbReference type="PANTHER" id="PTHR25462:SF296">
    <property type="entry name" value="MEIOTIC P26, ISOFORM F"/>
    <property type="match status" value="1"/>
</dbReference>
<dbReference type="SUPFAM" id="SSF57845">
    <property type="entry name" value="B-box zinc-binding domain"/>
    <property type="match status" value="1"/>
</dbReference>
<dbReference type="InterPro" id="IPR011042">
    <property type="entry name" value="6-blade_b-propeller_TolB-like"/>
</dbReference>
<organism evidence="9 10">
    <name type="scientific">Crassostrea virginica</name>
    <name type="common">Eastern oyster</name>
    <dbReference type="NCBI Taxonomy" id="6565"/>
    <lineage>
        <taxon>Eukaryota</taxon>
        <taxon>Metazoa</taxon>
        <taxon>Spiralia</taxon>
        <taxon>Lophotrochozoa</taxon>
        <taxon>Mollusca</taxon>
        <taxon>Bivalvia</taxon>
        <taxon>Autobranchia</taxon>
        <taxon>Pteriomorphia</taxon>
        <taxon>Ostreida</taxon>
        <taxon>Ostreoidea</taxon>
        <taxon>Ostreidae</taxon>
        <taxon>Crassostrea</taxon>
    </lineage>
</organism>
<keyword evidence="3 5" id="KW-0863">Zinc-finger</keyword>
<feature type="coiled-coil region" evidence="6">
    <location>
        <begin position="199"/>
        <end position="251"/>
    </location>
</feature>
<reference evidence="10" key="1">
    <citation type="submission" date="2025-08" db="UniProtKB">
        <authorList>
            <consortium name="RefSeq"/>
        </authorList>
    </citation>
    <scope>IDENTIFICATION</scope>
    <source>
        <tissue evidence="10">Whole sample</tissue>
    </source>
</reference>
<keyword evidence="2" id="KW-0479">Metal-binding</keyword>
<dbReference type="PROSITE" id="PS50089">
    <property type="entry name" value="ZF_RING_2"/>
    <property type="match status" value="1"/>
</dbReference>
<keyword evidence="4" id="KW-0862">Zinc</keyword>
<dbReference type="PANTHER" id="PTHR25462">
    <property type="entry name" value="BONUS, ISOFORM C-RELATED"/>
    <property type="match status" value="1"/>
</dbReference>
<evidence type="ECO:0000313" key="9">
    <source>
        <dbReference type="Proteomes" id="UP000694844"/>
    </source>
</evidence>
<dbReference type="Pfam" id="PF13445">
    <property type="entry name" value="zf-RING_UBOX"/>
    <property type="match status" value="1"/>
</dbReference>
<gene>
    <name evidence="10" type="primary">LOC111121334</name>
</gene>
<accession>A0A8B8CR29</accession>
<dbReference type="Gene3D" id="2.120.10.30">
    <property type="entry name" value="TolB, C-terminal domain"/>
    <property type="match status" value="1"/>
</dbReference>
<evidence type="ECO:0000256" key="5">
    <source>
        <dbReference type="PROSITE-ProRule" id="PRU00024"/>
    </source>
</evidence>
<dbReference type="GeneID" id="111121334"/>
<protein>
    <submittedName>
        <fullName evidence="10">E3 ubiquitin-protein ligase TRIM56-like</fullName>
    </submittedName>
</protein>
<dbReference type="OrthoDB" id="6161695at2759"/>
<dbReference type="InterPro" id="IPR027370">
    <property type="entry name" value="Znf-RING_euk"/>
</dbReference>
<evidence type="ECO:0000256" key="3">
    <source>
        <dbReference type="ARBA" id="ARBA00022771"/>
    </source>
</evidence>
<keyword evidence="6" id="KW-0175">Coiled coil</keyword>
<dbReference type="Proteomes" id="UP000694844">
    <property type="component" value="Chromosome 2"/>
</dbReference>
<proteinExistence type="predicted"/>
<dbReference type="PROSITE" id="PS50119">
    <property type="entry name" value="ZF_BBOX"/>
    <property type="match status" value="1"/>
</dbReference>
<dbReference type="PROSITE" id="PS00518">
    <property type="entry name" value="ZF_RING_1"/>
    <property type="match status" value="1"/>
</dbReference>
<name>A0A8B8CR29_CRAVI</name>
<dbReference type="KEGG" id="cvn:111121334"/>
<dbReference type="InterPro" id="IPR000315">
    <property type="entry name" value="Znf_B-box"/>
</dbReference>
<dbReference type="InterPro" id="IPR017907">
    <property type="entry name" value="Znf_RING_CS"/>
</dbReference>
<evidence type="ECO:0000259" key="8">
    <source>
        <dbReference type="PROSITE" id="PS50119"/>
    </source>
</evidence>
<dbReference type="Gene3D" id="3.30.40.10">
    <property type="entry name" value="Zinc/RING finger domain, C3HC4 (zinc finger)"/>
    <property type="match status" value="1"/>
</dbReference>
<dbReference type="RefSeq" id="XP_022318273.1">
    <property type="nucleotide sequence ID" value="XM_022462565.1"/>
</dbReference>
<evidence type="ECO:0000259" key="7">
    <source>
        <dbReference type="PROSITE" id="PS50089"/>
    </source>
</evidence>
<keyword evidence="9" id="KW-1185">Reference proteome</keyword>
<dbReference type="InterPro" id="IPR001841">
    <property type="entry name" value="Znf_RING"/>
</dbReference>
<dbReference type="GO" id="GO:0008270">
    <property type="term" value="F:zinc ion binding"/>
    <property type="evidence" value="ECO:0007669"/>
    <property type="project" value="UniProtKB-KW"/>
</dbReference>
<dbReference type="SMART" id="SM00336">
    <property type="entry name" value="BBOX"/>
    <property type="match status" value="2"/>
</dbReference>
<evidence type="ECO:0000313" key="10">
    <source>
        <dbReference type="RefSeq" id="XP_022318273.1"/>
    </source>
</evidence>
<evidence type="ECO:0000256" key="4">
    <source>
        <dbReference type="ARBA" id="ARBA00022833"/>
    </source>
</evidence>
<dbReference type="SUPFAM" id="SSF101898">
    <property type="entry name" value="NHL repeat"/>
    <property type="match status" value="1"/>
</dbReference>
<feature type="domain" description="RING-type" evidence="7">
    <location>
        <begin position="15"/>
        <end position="57"/>
    </location>
</feature>
<feature type="domain" description="B box-type" evidence="8">
    <location>
        <begin position="154"/>
        <end position="195"/>
    </location>
</feature>
<evidence type="ECO:0000256" key="6">
    <source>
        <dbReference type="SAM" id="Coils"/>
    </source>
</evidence>
<keyword evidence="1" id="KW-0597">Phosphoprotein</keyword>
<evidence type="ECO:0000256" key="2">
    <source>
        <dbReference type="ARBA" id="ARBA00022723"/>
    </source>
</evidence>
<dbReference type="Gene3D" id="3.30.160.60">
    <property type="entry name" value="Classic Zinc Finger"/>
    <property type="match status" value="1"/>
</dbReference>
<dbReference type="Pfam" id="PF00643">
    <property type="entry name" value="zf-B_box"/>
    <property type="match status" value="1"/>
</dbReference>